<comment type="caution">
    <text evidence="2">The sequence shown here is derived from an EMBL/GenBank/DDBJ whole genome shotgun (WGS) entry which is preliminary data.</text>
</comment>
<evidence type="ECO:0000313" key="3">
    <source>
        <dbReference type="Proteomes" id="UP000215914"/>
    </source>
</evidence>
<dbReference type="AlphaFoldDB" id="A0A9K3JJR5"/>
<keyword evidence="2" id="KW-0548">Nucleotidyltransferase</keyword>
<proteinExistence type="predicted"/>
<dbReference type="PANTHER" id="PTHR33116:SF78">
    <property type="entry name" value="OS12G0587133 PROTEIN"/>
    <property type="match status" value="1"/>
</dbReference>
<feature type="domain" description="Reverse transcriptase zinc-binding" evidence="1">
    <location>
        <begin position="372"/>
        <end position="444"/>
    </location>
</feature>
<name>A0A9K3JJR5_HELAN</name>
<evidence type="ECO:0000259" key="1">
    <source>
        <dbReference type="Pfam" id="PF13966"/>
    </source>
</evidence>
<dbReference type="GO" id="GO:0003964">
    <property type="term" value="F:RNA-directed DNA polymerase activity"/>
    <property type="evidence" value="ECO:0007669"/>
    <property type="project" value="UniProtKB-KW"/>
</dbReference>
<accession>A0A9K3JJR5</accession>
<keyword evidence="2" id="KW-0695">RNA-directed DNA polymerase</keyword>
<evidence type="ECO:0000313" key="2">
    <source>
        <dbReference type="EMBL" id="KAF5816331.1"/>
    </source>
</evidence>
<reference evidence="2" key="2">
    <citation type="submission" date="2020-06" db="EMBL/GenBank/DDBJ databases">
        <title>Helianthus annuus Genome sequencing and assembly Release 2.</title>
        <authorList>
            <person name="Gouzy J."/>
            <person name="Langlade N."/>
            <person name="Munos S."/>
        </authorList>
    </citation>
    <scope>NUCLEOTIDE SEQUENCE</scope>
    <source>
        <tissue evidence="2">Leaves</tissue>
    </source>
</reference>
<organism evidence="2 3">
    <name type="scientific">Helianthus annuus</name>
    <name type="common">Common sunflower</name>
    <dbReference type="NCBI Taxonomy" id="4232"/>
    <lineage>
        <taxon>Eukaryota</taxon>
        <taxon>Viridiplantae</taxon>
        <taxon>Streptophyta</taxon>
        <taxon>Embryophyta</taxon>
        <taxon>Tracheophyta</taxon>
        <taxon>Spermatophyta</taxon>
        <taxon>Magnoliopsida</taxon>
        <taxon>eudicotyledons</taxon>
        <taxon>Gunneridae</taxon>
        <taxon>Pentapetalae</taxon>
        <taxon>asterids</taxon>
        <taxon>campanulids</taxon>
        <taxon>Asterales</taxon>
        <taxon>Asteraceae</taxon>
        <taxon>Asteroideae</taxon>
        <taxon>Heliantheae alliance</taxon>
        <taxon>Heliantheae</taxon>
        <taxon>Helianthus</taxon>
    </lineage>
</organism>
<keyword evidence="3" id="KW-1185">Reference proteome</keyword>
<dbReference type="InterPro" id="IPR026960">
    <property type="entry name" value="RVT-Znf"/>
</dbReference>
<dbReference type="PANTHER" id="PTHR33116">
    <property type="entry name" value="REVERSE TRANSCRIPTASE ZINC-BINDING DOMAIN-CONTAINING PROTEIN-RELATED-RELATED"/>
    <property type="match status" value="1"/>
</dbReference>
<reference evidence="2" key="1">
    <citation type="journal article" date="2017" name="Nature">
        <title>The sunflower genome provides insights into oil metabolism, flowering and Asterid evolution.</title>
        <authorList>
            <person name="Badouin H."/>
            <person name="Gouzy J."/>
            <person name="Grassa C.J."/>
            <person name="Murat F."/>
            <person name="Staton S.E."/>
            <person name="Cottret L."/>
            <person name="Lelandais-Briere C."/>
            <person name="Owens G.L."/>
            <person name="Carrere S."/>
            <person name="Mayjonade B."/>
            <person name="Legrand L."/>
            <person name="Gill N."/>
            <person name="Kane N.C."/>
            <person name="Bowers J.E."/>
            <person name="Hubner S."/>
            <person name="Bellec A."/>
            <person name="Berard A."/>
            <person name="Berges H."/>
            <person name="Blanchet N."/>
            <person name="Boniface M.C."/>
            <person name="Brunel D."/>
            <person name="Catrice O."/>
            <person name="Chaidir N."/>
            <person name="Claudel C."/>
            <person name="Donnadieu C."/>
            <person name="Faraut T."/>
            <person name="Fievet G."/>
            <person name="Helmstetter N."/>
            <person name="King M."/>
            <person name="Knapp S.J."/>
            <person name="Lai Z."/>
            <person name="Le Paslier M.C."/>
            <person name="Lippi Y."/>
            <person name="Lorenzon L."/>
            <person name="Mandel J.R."/>
            <person name="Marage G."/>
            <person name="Marchand G."/>
            <person name="Marquand E."/>
            <person name="Bret-Mestries E."/>
            <person name="Morien E."/>
            <person name="Nambeesan S."/>
            <person name="Nguyen T."/>
            <person name="Pegot-Espagnet P."/>
            <person name="Pouilly N."/>
            <person name="Raftis F."/>
            <person name="Sallet E."/>
            <person name="Schiex T."/>
            <person name="Thomas J."/>
            <person name="Vandecasteele C."/>
            <person name="Vares D."/>
            <person name="Vear F."/>
            <person name="Vautrin S."/>
            <person name="Crespi M."/>
            <person name="Mangin B."/>
            <person name="Burke J.M."/>
            <person name="Salse J."/>
            <person name="Munos S."/>
            <person name="Vincourt P."/>
            <person name="Rieseberg L.H."/>
            <person name="Langlade N.B."/>
        </authorList>
    </citation>
    <scope>NUCLEOTIDE SEQUENCE</scope>
    <source>
        <tissue evidence="2">Leaves</tissue>
    </source>
</reference>
<dbReference type="EMBL" id="MNCJ02000318">
    <property type="protein sequence ID" value="KAF5816331.1"/>
    <property type="molecule type" value="Genomic_DNA"/>
</dbReference>
<keyword evidence="2" id="KW-0808">Transferase</keyword>
<gene>
    <name evidence="2" type="ORF">HanXRQr2_Chr03g0133191</name>
</gene>
<dbReference type="Pfam" id="PF13966">
    <property type="entry name" value="zf-RVT"/>
    <property type="match status" value="1"/>
</dbReference>
<dbReference type="Proteomes" id="UP000215914">
    <property type="component" value="Unassembled WGS sequence"/>
</dbReference>
<sequence length="543" mass="61811">MLLNQNMNNGCPTHLFYADDAIIMGEWSKENIRNVVRILKCFHLCSGLRINLGKSNLIGVGVQPGEVDEMAGFVGCQPDSFPFKFLGLCVGSNMNRTSSWQPVVDVFEKKLSMWKASILSMGGRVTLIRSVLESLPCFYFSLYRAPVKIIQVLESLIRKFLWGGNSEIRKVHWVAWDMVASPVDMGGLGLQRLKDVNTALLAKWGWRFKNEQDSLWVNVVNAIHGVSSVWDFFPLKKAVGGVWSSIVSVLKRPLFDNVQFRSLIRGVAGSGEKIKFWLDPWLFDIPLKDKFLALFALEVVKPSSVRDRLQGDGLWLWKHDPDSPVESAEWISLSAAVASVTLTSVPDKWEWLGNGARGFSVAAVKSLIVSSRDFSNRFVFDWCKWVSKKCNIFAWRAELNRLPTVEALEKRGMVVINDGCNFCNESLDSVTHIFTACPLAMGVWERVGFWCNIPKFFVFSFRDLIEIHKVGNRSSAERKALHGIVITTCWILWKARNELRFNGVRRSVEDVFSEILIVSFFWFKFRAKSGNFDWGDWCKFVNM</sequence>
<protein>
    <submittedName>
        <fullName evidence="2">Reverse transcriptase zinc-binding domain-containing protein</fullName>
    </submittedName>
</protein>
<dbReference type="Gramene" id="mRNA:HanXRQr2_Chr03g0133191">
    <property type="protein sequence ID" value="CDS:HanXRQr2_Chr03g0133191.1"/>
    <property type="gene ID" value="HanXRQr2_Chr03g0133191"/>
</dbReference>